<dbReference type="Gene3D" id="3.40.50.300">
    <property type="entry name" value="P-loop containing nucleotide triphosphate hydrolases"/>
    <property type="match status" value="2"/>
</dbReference>
<dbReference type="PROSITE" id="PS51198">
    <property type="entry name" value="UVRD_HELICASE_ATP_BIND"/>
    <property type="match status" value="1"/>
</dbReference>
<dbReference type="InterPro" id="IPR013986">
    <property type="entry name" value="DExx_box_DNA_helicase_dom_sf"/>
</dbReference>
<keyword evidence="5 11" id="KW-0067">ATP-binding</keyword>
<evidence type="ECO:0000256" key="6">
    <source>
        <dbReference type="ARBA" id="ARBA00023125"/>
    </source>
</evidence>
<dbReference type="GO" id="GO:0003677">
    <property type="term" value="F:DNA binding"/>
    <property type="evidence" value="ECO:0007669"/>
    <property type="project" value="UniProtKB-KW"/>
</dbReference>
<comment type="similarity">
    <text evidence="1">Belongs to the helicase family. UvrD subfamily.</text>
</comment>
<dbReference type="Proteomes" id="UP000283295">
    <property type="component" value="Unassembled WGS sequence"/>
</dbReference>
<evidence type="ECO:0000256" key="2">
    <source>
        <dbReference type="ARBA" id="ARBA00022741"/>
    </source>
</evidence>
<evidence type="ECO:0000256" key="5">
    <source>
        <dbReference type="ARBA" id="ARBA00022840"/>
    </source>
</evidence>
<sequence length="668" mass="77732">MILVEFNESQKIAIEHGDGPMLLLAGPGSGKTTVLIHRIKYMIQHHGIRPEHILVITFTKAAANEMKIRFRNLCPEVGSVTFGTFHSVFFWILRNAYNYTGTDIITDAEKYGAVRDSIERHGFRYDSQEDFARNVLGEIGCVKSEMCDLKSYESTTMKTDDFRVVYDDYENFLRYRGKIDFDDMLVFTYELLSQRQDILNMWRNRFQYILIDEFQDINTIQYDTVKLLAKERNNIFAVGDDDQSIYGFRGAAPAIMKRFPKDFPGTKIEYLNMNYRCSYDVVECSKRIIKNNTDRYDKNLQSAFAPGESDRVHIVKVKDGTEQNRKIVDKIRELNSAGIPYSDIAVIFRTNTEPRALSSKLMENGIPFSMKDSIPNIFTHFLAENIFDYIKLARGCRERRVLLRVINKPNRYISRDALDSSQVDFEMLRQYYKDKYRIVNNINVLENDLERISRLAPYAAVNYIRKAVGLESYVREYAEYRGVSADDYMDVLDEIQESARDFLSVDGWLEYIDRYTAELAEKNRTGSMIPDSVTLTTMHSAKGLEYAYVFIMDAAEGMTPHRKSVDNDNIEEERRLFYVAVTRAKYGLYIYVPQKIFGKNMNVSRFVQEMLVDRDLIRVGNKIVHKRYGQGVITYVDEKKLCVYFEKNGETKTLSLEYTISNELIENV</sequence>
<evidence type="ECO:0000256" key="4">
    <source>
        <dbReference type="ARBA" id="ARBA00022806"/>
    </source>
</evidence>
<comment type="catalytic activity">
    <reaction evidence="8">
        <text>Couples ATP hydrolysis with the unwinding of duplex DNA by translocating in the 3'-5' direction.</text>
        <dbReference type="EC" id="5.6.2.4"/>
    </reaction>
</comment>
<dbReference type="PANTHER" id="PTHR11070">
    <property type="entry name" value="UVRD / RECB / PCRA DNA HELICASE FAMILY MEMBER"/>
    <property type="match status" value="1"/>
</dbReference>
<feature type="binding site" evidence="11">
    <location>
        <begin position="25"/>
        <end position="32"/>
    </location>
    <ligand>
        <name>ATP</name>
        <dbReference type="ChEBI" id="CHEBI:30616"/>
    </ligand>
</feature>
<evidence type="ECO:0000256" key="7">
    <source>
        <dbReference type="ARBA" id="ARBA00023235"/>
    </source>
</evidence>
<dbReference type="CDD" id="cd17932">
    <property type="entry name" value="DEXQc_UvrD"/>
    <property type="match status" value="1"/>
</dbReference>
<dbReference type="GO" id="GO:0043138">
    <property type="term" value="F:3'-5' DNA helicase activity"/>
    <property type="evidence" value="ECO:0007669"/>
    <property type="project" value="UniProtKB-EC"/>
</dbReference>
<evidence type="ECO:0000256" key="10">
    <source>
        <dbReference type="ARBA" id="ARBA00048988"/>
    </source>
</evidence>
<dbReference type="Gene3D" id="1.10.10.160">
    <property type="match status" value="1"/>
</dbReference>
<dbReference type="OrthoDB" id="9810135at2"/>
<dbReference type="PROSITE" id="PS51217">
    <property type="entry name" value="UVRD_HELICASE_CTER"/>
    <property type="match status" value="1"/>
</dbReference>
<dbReference type="AlphaFoldDB" id="A0A3R5WJW7"/>
<dbReference type="PANTHER" id="PTHR11070:SF2">
    <property type="entry name" value="ATP-DEPENDENT DNA HELICASE SRS2"/>
    <property type="match status" value="1"/>
</dbReference>
<evidence type="ECO:0000256" key="3">
    <source>
        <dbReference type="ARBA" id="ARBA00022801"/>
    </source>
</evidence>
<dbReference type="InterPro" id="IPR000212">
    <property type="entry name" value="DNA_helicase_UvrD/REP"/>
</dbReference>
<evidence type="ECO:0000256" key="11">
    <source>
        <dbReference type="PROSITE-ProRule" id="PRU00560"/>
    </source>
</evidence>
<evidence type="ECO:0000259" key="12">
    <source>
        <dbReference type="PROSITE" id="PS51198"/>
    </source>
</evidence>
<keyword evidence="6" id="KW-0238">DNA-binding</keyword>
<evidence type="ECO:0000256" key="8">
    <source>
        <dbReference type="ARBA" id="ARBA00034617"/>
    </source>
</evidence>
<keyword evidence="4 11" id="KW-0347">Helicase</keyword>
<proteinExistence type="inferred from homology"/>
<evidence type="ECO:0000259" key="13">
    <source>
        <dbReference type="PROSITE" id="PS51217"/>
    </source>
</evidence>
<dbReference type="Pfam" id="PF13361">
    <property type="entry name" value="UvrD_C"/>
    <property type="match status" value="1"/>
</dbReference>
<feature type="domain" description="UvrD-like helicase C-terminal" evidence="13">
    <location>
        <begin position="279"/>
        <end position="543"/>
    </location>
</feature>
<protein>
    <recommendedName>
        <fullName evidence="9">DNA 3'-5' helicase</fullName>
        <ecNumber evidence="9">5.6.2.4</ecNumber>
    </recommendedName>
</protein>
<evidence type="ECO:0000313" key="15">
    <source>
        <dbReference type="Proteomes" id="UP000283295"/>
    </source>
</evidence>
<reference evidence="14 15" key="1">
    <citation type="submission" date="2018-08" db="EMBL/GenBank/DDBJ databases">
        <title>A genome reference for cultivated species of the human gut microbiota.</title>
        <authorList>
            <person name="Zou Y."/>
            <person name="Xue W."/>
            <person name="Luo G."/>
        </authorList>
    </citation>
    <scope>NUCLEOTIDE SEQUENCE [LARGE SCALE GENOMIC DNA]</scope>
    <source>
        <strain evidence="14 15">AF22-21</strain>
    </source>
</reference>
<comment type="caution">
    <text evidence="14">The sequence shown here is derived from an EMBL/GenBank/DDBJ whole genome shotgun (WGS) entry which is preliminary data.</text>
</comment>
<dbReference type="GO" id="GO:0016887">
    <property type="term" value="F:ATP hydrolysis activity"/>
    <property type="evidence" value="ECO:0007669"/>
    <property type="project" value="RHEA"/>
</dbReference>
<dbReference type="Pfam" id="PF00580">
    <property type="entry name" value="UvrD-helicase"/>
    <property type="match status" value="1"/>
</dbReference>
<evidence type="ECO:0000313" key="14">
    <source>
        <dbReference type="EMBL" id="RGS42925.1"/>
    </source>
</evidence>
<keyword evidence="7" id="KW-0413">Isomerase</keyword>
<gene>
    <name evidence="14" type="ORF">DWX94_06710</name>
</gene>
<name>A0A3R5WJW7_9FIRM</name>
<comment type="catalytic activity">
    <reaction evidence="10">
        <text>ATP + H2O = ADP + phosphate + H(+)</text>
        <dbReference type="Rhea" id="RHEA:13065"/>
        <dbReference type="ChEBI" id="CHEBI:15377"/>
        <dbReference type="ChEBI" id="CHEBI:15378"/>
        <dbReference type="ChEBI" id="CHEBI:30616"/>
        <dbReference type="ChEBI" id="CHEBI:43474"/>
        <dbReference type="ChEBI" id="CHEBI:456216"/>
        <dbReference type="EC" id="5.6.2.4"/>
    </reaction>
</comment>
<dbReference type="SUPFAM" id="SSF52540">
    <property type="entry name" value="P-loop containing nucleoside triphosphate hydrolases"/>
    <property type="match status" value="1"/>
</dbReference>
<evidence type="ECO:0000256" key="9">
    <source>
        <dbReference type="ARBA" id="ARBA00034808"/>
    </source>
</evidence>
<dbReference type="InterPro" id="IPR014017">
    <property type="entry name" value="DNA_helicase_UvrD-like_C"/>
</dbReference>
<dbReference type="GO" id="GO:0000725">
    <property type="term" value="P:recombinational repair"/>
    <property type="evidence" value="ECO:0007669"/>
    <property type="project" value="TreeGrafter"/>
</dbReference>
<dbReference type="InterPro" id="IPR027417">
    <property type="entry name" value="P-loop_NTPase"/>
</dbReference>
<dbReference type="Gene3D" id="1.10.486.10">
    <property type="entry name" value="PCRA, domain 4"/>
    <property type="match status" value="1"/>
</dbReference>
<keyword evidence="3 11" id="KW-0378">Hydrolase</keyword>
<organism evidence="14 15">
    <name type="scientific">Coprococcus eutactus</name>
    <dbReference type="NCBI Taxonomy" id="33043"/>
    <lineage>
        <taxon>Bacteria</taxon>
        <taxon>Bacillati</taxon>
        <taxon>Bacillota</taxon>
        <taxon>Clostridia</taxon>
        <taxon>Lachnospirales</taxon>
        <taxon>Lachnospiraceae</taxon>
        <taxon>Coprococcus</taxon>
    </lineage>
</organism>
<dbReference type="GO" id="GO:0005829">
    <property type="term" value="C:cytosol"/>
    <property type="evidence" value="ECO:0007669"/>
    <property type="project" value="TreeGrafter"/>
</dbReference>
<accession>A0A3R5WJW7</accession>
<keyword evidence="2 11" id="KW-0547">Nucleotide-binding</keyword>
<evidence type="ECO:0000256" key="1">
    <source>
        <dbReference type="ARBA" id="ARBA00009922"/>
    </source>
</evidence>
<dbReference type="CDD" id="cd18807">
    <property type="entry name" value="SF1_C_UvrD"/>
    <property type="match status" value="1"/>
</dbReference>
<dbReference type="GO" id="GO:0033202">
    <property type="term" value="C:DNA helicase complex"/>
    <property type="evidence" value="ECO:0007669"/>
    <property type="project" value="TreeGrafter"/>
</dbReference>
<dbReference type="InterPro" id="IPR014016">
    <property type="entry name" value="UvrD-like_ATP-bd"/>
</dbReference>
<dbReference type="GO" id="GO:0005524">
    <property type="term" value="F:ATP binding"/>
    <property type="evidence" value="ECO:0007669"/>
    <property type="project" value="UniProtKB-UniRule"/>
</dbReference>
<feature type="domain" description="UvrD-like helicase ATP-binding" evidence="12">
    <location>
        <begin position="4"/>
        <end position="278"/>
    </location>
</feature>
<dbReference type="EC" id="5.6.2.4" evidence="9"/>
<dbReference type="EMBL" id="QRVK01000013">
    <property type="protein sequence ID" value="RGS42925.1"/>
    <property type="molecule type" value="Genomic_DNA"/>
</dbReference>